<evidence type="ECO:0000259" key="6">
    <source>
        <dbReference type="PROSITE" id="PS50280"/>
    </source>
</evidence>
<keyword evidence="4 7" id="KW-0808">Transferase</keyword>
<keyword evidence="8" id="KW-1185">Reference proteome</keyword>
<dbReference type="GO" id="GO:0008168">
    <property type="term" value="F:methyltransferase activity"/>
    <property type="evidence" value="ECO:0007669"/>
    <property type="project" value="UniProtKB-KW"/>
</dbReference>
<comment type="subcellular location">
    <subcellularLocation>
        <location evidence="1">Chromosome</location>
    </subcellularLocation>
</comment>
<evidence type="ECO:0000313" key="7">
    <source>
        <dbReference type="EMBL" id="PND36951.1"/>
    </source>
</evidence>
<sequence>MALASHPAYQLIEVTVRRSRIDGFGVFAAEPVRAGAKIGALTGEAISVAEARRRAQGRQRIMLVELSSSRAVDATRSSDPMRFTNHSCRPNARIAVEDGAIEFFALQEIAVGEEITVAYGATHHEGRLACRCSQPGCLGWL</sequence>
<dbReference type="GO" id="GO:0005694">
    <property type="term" value="C:chromosome"/>
    <property type="evidence" value="ECO:0007669"/>
    <property type="project" value="UniProtKB-SubCell"/>
</dbReference>
<organism evidence="7 8">
    <name type="scientific">Kinneretia aquatilis</name>
    <dbReference type="NCBI Taxonomy" id="2070761"/>
    <lineage>
        <taxon>Bacteria</taxon>
        <taxon>Pseudomonadati</taxon>
        <taxon>Pseudomonadota</taxon>
        <taxon>Betaproteobacteria</taxon>
        <taxon>Burkholderiales</taxon>
        <taxon>Sphaerotilaceae</taxon>
        <taxon>Roseateles</taxon>
    </lineage>
</organism>
<accession>A0A2N8KU13</accession>
<comment type="caution">
    <text evidence="7">The sequence shown here is derived from an EMBL/GenBank/DDBJ whole genome shotgun (WGS) entry which is preliminary data.</text>
</comment>
<dbReference type="SMART" id="SM00317">
    <property type="entry name" value="SET"/>
    <property type="match status" value="1"/>
</dbReference>
<keyword evidence="3 7" id="KW-0489">Methyltransferase</keyword>
<dbReference type="Gene3D" id="2.170.270.10">
    <property type="entry name" value="SET domain"/>
    <property type="match status" value="1"/>
</dbReference>
<keyword evidence="2" id="KW-0158">Chromosome</keyword>
<evidence type="ECO:0000313" key="8">
    <source>
        <dbReference type="Proteomes" id="UP000235916"/>
    </source>
</evidence>
<name>A0A2N8KU13_9BURK</name>
<reference evidence="7 8" key="1">
    <citation type="submission" date="2018-01" db="EMBL/GenBank/DDBJ databases">
        <title>Draft genome sequence of Paucibacter aquatile CR182 isolated from freshwater of the Nakdong River.</title>
        <authorList>
            <person name="Choi A."/>
            <person name="Chung E.J."/>
        </authorList>
    </citation>
    <scope>NUCLEOTIDE SEQUENCE [LARGE SCALE GENOMIC DNA]</scope>
    <source>
        <strain evidence="7 8">CR182</strain>
    </source>
</reference>
<evidence type="ECO:0000256" key="1">
    <source>
        <dbReference type="ARBA" id="ARBA00004286"/>
    </source>
</evidence>
<dbReference type="InterPro" id="IPR001214">
    <property type="entry name" value="SET_dom"/>
</dbReference>
<keyword evidence="5" id="KW-0949">S-adenosyl-L-methionine</keyword>
<evidence type="ECO:0000256" key="4">
    <source>
        <dbReference type="ARBA" id="ARBA00022679"/>
    </source>
</evidence>
<dbReference type="Pfam" id="PF00856">
    <property type="entry name" value="SET"/>
    <property type="match status" value="1"/>
</dbReference>
<dbReference type="InterPro" id="IPR046341">
    <property type="entry name" value="SET_dom_sf"/>
</dbReference>
<gene>
    <name evidence="7" type="ORF">C1O66_04975</name>
</gene>
<evidence type="ECO:0000256" key="2">
    <source>
        <dbReference type="ARBA" id="ARBA00022454"/>
    </source>
</evidence>
<dbReference type="InterPro" id="IPR050777">
    <property type="entry name" value="SET2_Histone-Lys_MeTrsfase"/>
</dbReference>
<dbReference type="GO" id="GO:0032259">
    <property type="term" value="P:methylation"/>
    <property type="evidence" value="ECO:0007669"/>
    <property type="project" value="UniProtKB-KW"/>
</dbReference>
<dbReference type="SUPFAM" id="SSF82199">
    <property type="entry name" value="SET domain"/>
    <property type="match status" value="1"/>
</dbReference>
<dbReference type="AlphaFoldDB" id="A0A2N8KU13"/>
<dbReference type="OrthoDB" id="671472at2"/>
<dbReference type="EMBL" id="POSP01000003">
    <property type="protein sequence ID" value="PND36951.1"/>
    <property type="molecule type" value="Genomic_DNA"/>
</dbReference>
<dbReference type="Proteomes" id="UP000235916">
    <property type="component" value="Unassembled WGS sequence"/>
</dbReference>
<evidence type="ECO:0000256" key="3">
    <source>
        <dbReference type="ARBA" id="ARBA00022603"/>
    </source>
</evidence>
<feature type="domain" description="SET" evidence="6">
    <location>
        <begin position="12"/>
        <end position="120"/>
    </location>
</feature>
<dbReference type="RefSeq" id="WP_102766874.1">
    <property type="nucleotide sequence ID" value="NZ_POSP01000003.1"/>
</dbReference>
<evidence type="ECO:0000256" key="5">
    <source>
        <dbReference type="ARBA" id="ARBA00022691"/>
    </source>
</evidence>
<dbReference type="PANTHER" id="PTHR22884">
    <property type="entry name" value="SET DOMAIN PROTEINS"/>
    <property type="match status" value="1"/>
</dbReference>
<proteinExistence type="predicted"/>
<dbReference type="PROSITE" id="PS50280">
    <property type="entry name" value="SET"/>
    <property type="match status" value="1"/>
</dbReference>
<protein>
    <submittedName>
        <fullName evidence="7">SET domain-containing protein-lysine N-methyltransferase</fullName>
    </submittedName>
</protein>